<name>A0A9J6ETZ7_RHIMP</name>
<dbReference type="OrthoDB" id="78308at2759"/>
<organism evidence="2 3">
    <name type="scientific">Rhipicephalus microplus</name>
    <name type="common">Cattle tick</name>
    <name type="synonym">Boophilus microplus</name>
    <dbReference type="NCBI Taxonomy" id="6941"/>
    <lineage>
        <taxon>Eukaryota</taxon>
        <taxon>Metazoa</taxon>
        <taxon>Ecdysozoa</taxon>
        <taxon>Arthropoda</taxon>
        <taxon>Chelicerata</taxon>
        <taxon>Arachnida</taxon>
        <taxon>Acari</taxon>
        <taxon>Parasitiformes</taxon>
        <taxon>Ixodida</taxon>
        <taxon>Ixodoidea</taxon>
        <taxon>Ixodidae</taxon>
        <taxon>Rhipicephalinae</taxon>
        <taxon>Rhipicephalus</taxon>
        <taxon>Boophilus</taxon>
    </lineage>
</organism>
<dbReference type="InterPro" id="IPR032675">
    <property type="entry name" value="LRR_dom_sf"/>
</dbReference>
<keyword evidence="3" id="KW-1185">Reference proteome</keyword>
<dbReference type="PANTHER" id="PTHR24111:SF0">
    <property type="entry name" value="LEUCINE-RICH REPEAT-CONTAINING PROTEIN"/>
    <property type="match status" value="1"/>
</dbReference>
<comment type="caution">
    <text evidence="2">The sequence shown here is derived from an EMBL/GenBank/DDBJ whole genome shotgun (WGS) entry which is preliminary data.</text>
</comment>
<dbReference type="VEuPathDB" id="VectorBase:LOC119179227"/>
<reference evidence="2" key="1">
    <citation type="journal article" date="2020" name="Cell">
        <title>Large-Scale Comparative Analyses of Tick Genomes Elucidate Their Genetic Diversity and Vector Capacities.</title>
        <authorList>
            <consortium name="Tick Genome and Microbiome Consortium (TIGMIC)"/>
            <person name="Jia N."/>
            <person name="Wang J."/>
            <person name="Shi W."/>
            <person name="Du L."/>
            <person name="Sun Y."/>
            <person name="Zhan W."/>
            <person name="Jiang J.F."/>
            <person name="Wang Q."/>
            <person name="Zhang B."/>
            <person name="Ji P."/>
            <person name="Bell-Sakyi L."/>
            <person name="Cui X.M."/>
            <person name="Yuan T.T."/>
            <person name="Jiang B.G."/>
            <person name="Yang W.F."/>
            <person name="Lam T.T."/>
            <person name="Chang Q.C."/>
            <person name="Ding S.J."/>
            <person name="Wang X.J."/>
            <person name="Zhu J.G."/>
            <person name="Ruan X.D."/>
            <person name="Zhao L."/>
            <person name="Wei J.T."/>
            <person name="Ye R.Z."/>
            <person name="Que T.C."/>
            <person name="Du C.H."/>
            <person name="Zhou Y.H."/>
            <person name="Cheng J.X."/>
            <person name="Dai P.F."/>
            <person name="Guo W.B."/>
            <person name="Han X.H."/>
            <person name="Huang E.J."/>
            <person name="Li L.F."/>
            <person name="Wei W."/>
            <person name="Gao Y.C."/>
            <person name="Liu J.Z."/>
            <person name="Shao H.Z."/>
            <person name="Wang X."/>
            <person name="Wang C.C."/>
            <person name="Yang T.C."/>
            <person name="Huo Q.B."/>
            <person name="Li W."/>
            <person name="Chen H.Y."/>
            <person name="Chen S.E."/>
            <person name="Zhou L.G."/>
            <person name="Ni X.B."/>
            <person name="Tian J.H."/>
            <person name="Sheng Y."/>
            <person name="Liu T."/>
            <person name="Pan Y.S."/>
            <person name="Xia L.Y."/>
            <person name="Li J."/>
            <person name="Zhao F."/>
            <person name="Cao W.C."/>
        </authorList>
    </citation>
    <scope>NUCLEOTIDE SEQUENCE</scope>
    <source>
        <strain evidence="2">Rmic-2018</strain>
    </source>
</reference>
<keyword evidence="1" id="KW-0677">Repeat</keyword>
<dbReference type="OMA" id="HETPNEC"/>
<dbReference type="AlphaFoldDB" id="A0A9J6ETZ7"/>
<accession>A0A9J6ETZ7</accession>
<dbReference type="PANTHER" id="PTHR24111">
    <property type="entry name" value="LEUCINE-RICH REPEAT-CONTAINING PROTEIN 34"/>
    <property type="match status" value="1"/>
</dbReference>
<gene>
    <name evidence="2" type="ORF">HPB51_017298</name>
</gene>
<reference evidence="2" key="2">
    <citation type="submission" date="2021-09" db="EMBL/GenBank/DDBJ databases">
        <authorList>
            <person name="Jia N."/>
            <person name="Wang J."/>
            <person name="Shi W."/>
            <person name="Du L."/>
            <person name="Sun Y."/>
            <person name="Zhan W."/>
            <person name="Jiang J."/>
            <person name="Wang Q."/>
            <person name="Zhang B."/>
            <person name="Ji P."/>
            <person name="Sakyi L.B."/>
            <person name="Cui X."/>
            <person name="Yuan T."/>
            <person name="Jiang B."/>
            <person name="Yang W."/>
            <person name="Lam T.T.-Y."/>
            <person name="Chang Q."/>
            <person name="Ding S."/>
            <person name="Wang X."/>
            <person name="Zhu J."/>
            <person name="Ruan X."/>
            <person name="Zhao L."/>
            <person name="Wei J."/>
            <person name="Que T."/>
            <person name="Du C."/>
            <person name="Cheng J."/>
            <person name="Dai P."/>
            <person name="Han X."/>
            <person name="Huang E."/>
            <person name="Gao Y."/>
            <person name="Liu J."/>
            <person name="Shao H."/>
            <person name="Ye R."/>
            <person name="Li L."/>
            <person name="Wei W."/>
            <person name="Wang X."/>
            <person name="Wang C."/>
            <person name="Huo Q."/>
            <person name="Li W."/>
            <person name="Guo W."/>
            <person name="Chen H."/>
            <person name="Chen S."/>
            <person name="Zhou L."/>
            <person name="Zhou L."/>
            <person name="Ni X."/>
            <person name="Tian J."/>
            <person name="Zhou Y."/>
            <person name="Sheng Y."/>
            <person name="Liu T."/>
            <person name="Pan Y."/>
            <person name="Xia L."/>
            <person name="Li J."/>
            <person name="Zhao F."/>
            <person name="Cao W."/>
        </authorList>
    </citation>
    <scope>NUCLEOTIDE SEQUENCE</scope>
    <source>
        <strain evidence="2">Rmic-2018</strain>
        <tissue evidence="2">Larvae</tissue>
    </source>
</reference>
<dbReference type="EMBL" id="JABSTU010000002">
    <property type="protein sequence ID" value="KAH8037798.1"/>
    <property type="molecule type" value="Genomic_DNA"/>
</dbReference>
<proteinExistence type="predicted"/>
<evidence type="ECO:0000313" key="2">
    <source>
        <dbReference type="EMBL" id="KAH8037798.1"/>
    </source>
</evidence>
<evidence type="ECO:0000256" key="1">
    <source>
        <dbReference type="ARBA" id="ARBA00022737"/>
    </source>
</evidence>
<dbReference type="InterPro" id="IPR052201">
    <property type="entry name" value="LRR-containing_regulator"/>
</dbReference>
<dbReference type="Gene3D" id="3.80.10.10">
    <property type="entry name" value="Ribonuclease Inhibitor"/>
    <property type="match status" value="1"/>
</dbReference>
<sequence length="696" mass="77686">MADRKIDDHDSLDSDCRDIRSRFPGLEVFFPCAAISGIDHETPNECCQLIEQLAIWNQVLGYSGFQLREITVPGEVSLVRVAHEGDQQELHSRDARLLFYSLLSQHRCVVGLDLDDALVEGSGLGECRDRVIWTLQQNNSLRSLSLASTFNDYRFIQEDLFSAIGAATQLQRLDITATGEVGPGLTDLLCSLLYEARLSTLSILGLHFNEQTTELLLDALRANTTLVELSLHSSVLWCKNLADVPKLCSYLASKASLRHLTLGVTHWEPVEMYKEIEHVLVVLAKSGNLQTLKLSGFLLDGNCACALSRLVAQHGRPLRELDIGDCRWTSDASAKSDDDVTDWDQPGTSSTVPVHAWLAPFDDMTQVTLVSLSINLEGWKPEDYTVLFFAAAVIESLKTIVVSGVYLSALPRVCRTIRDAGVGEKVHMKNEYVISPVTLTLPEDCREQINHIVVSSYIDRSMDLFCKSVQFMSCFHNLNTLGLFLSQEVLDDVPTMRSLCSYIKAATLLRELELGGCHDPHLHDSLRAENEPHSLLLDVAFSNQGLRAVSINRVHFGEVNLCFLVQAVFSNEMIDQLDVSSSDSSENEELLRLFATGFETNQTLLRIRLPNCGGDYSEVLRRANVEAIMSRNVGLRHVRRALCGLEYGPETVHEGAAMRLEEPRHSLTRLKNSCRLTRMTRKKLVVSRLSEASTLR</sequence>
<evidence type="ECO:0000313" key="3">
    <source>
        <dbReference type="Proteomes" id="UP000821866"/>
    </source>
</evidence>
<dbReference type="SUPFAM" id="SSF52047">
    <property type="entry name" value="RNI-like"/>
    <property type="match status" value="1"/>
</dbReference>
<protein>
    <submittedName>
        <fullName evidence="2">Uncharacterized protein</fullName>
    </submittedName>
</protein>
<dbReference type="Proteomes" id="UP000821866">
    <property type="component" value="Chromosome 10"/>
</dbReference>